<evidence type="ECO:0000313" key="2">
    <source>
        <dbReference type="EMBL" id="SHI57893.1"/>
    </source>
</evidence>
<dbReference type="Proteomes" id="UP000184185">
    <property type="component" value="Unassembled WGS sequence"/>
</dbReference>
<dbReference type="GO" id="GO:0005829">
    <property type="term" value="C:cytosol"/>
    <property type="evidence" value="ECO:0007669"/>
    <property type="project" value="TreeGrafter"/>
</dbReference>
<dbReference type="GO" id="GO:0007165">
    <property type="term" value="P:signal transduction"/>
    <property type="evidence" value="ECO:0007669"/>
    <property type="project" value="InterPro"/>
</dbReference>
<dbReference type="EMBL" id="FQYQ01000003">
    <property type="protein sequence ID" value="SHI57893.1"/>
    <property type="molecule type" value="Genomic_DNA"/>
</dbReference>
<feature type="domain" description="CheW-like" evidence="1">
    <location>
        <begin position="14"/>
        <end position="150"/>
    </location>
</feature>
<proteinExistence type="predicted"/>
<dbReference type="InterPro" id="IPR002545">
    <property type="entry name" value="CheW-lke_dom"/>
</dbReference>
<dbReference type="SUPFAM" id="SSF50341">
    <property type="entry name" value="CheW-like"/>
    <property type="match status" value="1"/>
</dbReference>
<accession>A0A1M6CAH9</accession>
<dbReference type="RefSeq" id="WP_072912671.1">
    <property type="nucleotide sequence ID" value="NZ_FQYQ01000003.1"/>
</dbReference>
<dbReference type="SMART" id="SM00260">
    <property type="entry name" value="CheW"/>
    <property type="match status" value="1"/>
</dbReference>
<dbReference type="Pfam" id="PF01584">
    <property type="entry name" value="CheW"/>
    <property type="match status" value="1"/>
</dbReference>
<dbReference type="GO" id="GO:0006935">
    <property type="term" value="P:chemotaxis"/>
    <property type="evidence" value="ECO:0007669"/>
    <property type="project" value="InterPro"/>
</dbReference>
<dbReference type="InterPro" id="IPR039315">
    <property type="entry name" value="CheW"/>
</dbReference>
<dbReference type="Gene3D" id="2.40.50.180">
    <property type="entry name" value="CheA-289, Domain 4"/>
    <property type="match status" value="1"/>
</dbReference>
<dbReference type="PROSITE" id="PS50851">
    <property type="entry name" value="CHEW"/>
    <property type="match status" value="1"/>
</dbReference>
<dbReference type="PANTHER" id="PTHR22617:SF23">
    <property type="entry name" value="CHEMOTAXIS PROTEIN CHEW"/>
    <property type="match status" value="1"/>
</dbReference>
<protein>
    <submittedName>
        <fullName evidence="2">Purine-binding chemotaxis protein CheW</fullName>
    </submittedName>
</protein>
<organism evidence="2 3">
    <name type="scientific">Pseudobutyrivibrio xylanivorans DSM 14809</name>
    <dbReference type="NCBI Taxonomy" id="1123012"/>
    <lineage>
        <taxon>Bacteria</taxon>
        <taxon>Bacillati</taxon>
        <taxon>Bacillota</taxon>
        <taxon>Clostridia</taxon>
        <taxon>Lachnospirales</taxon>
        <taxon>Lachnospiraceae</taxon>
        <taxon>Pseudobutyrivibrio</taxon>
    </lineage>
</organism>
<dbReference type="InterPro" id="IPR036061">
    <property type="entry name" value="CheW-like_dom_sf"/>
</dbReference>
<name>A0A1M6CAH9_PSEXY</name>
<dbReference type="AlphaFoldDB" id="A0A1M6CAH9"/>
<dbReference type="PANTHER" id="PTHR22617">
    <property type="entry name" value="CHEMOTAXIS SENSOR HISTIDINE KINASE-RELATED"/>
    <property type="match status" value="1"/>
</dbReference>
<sequence>MNDLVVLNRVENEDKQYIVFHIDKESFGIDISVINSIIMVPEITSIPKSPEYMKGVINLRGHVVPVMSLRKRMNYVEENINKDTRIIVLNLENEEMMGIIVDDVKAVMNIANSEINEPSPFLKKEDSFISGVGRKDDELISIFEVGRLTA</sequence>
<evidence type="ECO:0000313" key="3">
    <source>
        <dbReference type="Proteomes" id="UP000184185"/>
    </source>
</evidence>
<dbReference type="OrthoDB" id="9794382at2"/>
<dbReference type="Gene3D" id="2.30.30.40">
    <property type="entry name" value="SH3 Domains"/>
    <property type="match status" value="1"/>
</dbReference>
<evidence type="ECO:0000259" key="1">
    <source>
        <dbReference type="PROSITE" id="PS50851"/>
    </source>
</evidence>
<reference evidence="2 3" key="1">
    <citation type="submission" date="2016-11" db="EMBL/GenBank/DDBJ databases">
        <authorList>
            <person name="Jaros S."/>
            <person name="Januszkiewicz K."/>
            <person name="Wedrychowicz H."/>
        </authorList>
    </citation>
    <scope>NUCLEOTIDE SEQUENCE [LARGE SCALE GENOMIC DNA]</scope>
    <source>
        <strain evidence="2 3">DSM 14809</strain>
    </source>
</reference>
<keyword evidence="3" id="KW-1185">Reference proteome</keyword>
<gene>
    <name evidence="2" type="ORF">SAMN02745725_00646</name>
</gene>